<dbReference type="InterPro" id="IPR029071">
    <property type="entry name" value="Ubiquitin-like_domsf"/>
</dbReference>
<dbReference type="InParanoid" id="A0A5K4FCP9"/>
<sequence>MYIFLMDQGRLVSLDDNLLSQTVSSLRNVLAHDFDLPLNKQILLVSGGFQLEPGDKLSTYGAGLDKTNPIYVFTQTFSNDTTVQKPDVLQVNDGGYPRQLACLLELAPSEKVFEERLRLIRSLTPIGREAANAIEQLVSEQRQMIQGWCVALANLAEVAADTNKRLLFATSRLVQFEGCVSDWERKLYNFNELKKELSELPLPPQLVAGTSEIVDQKESFNFNNIPKPTNLYEWVCLQSAISSIGTRYSLPSSTIKAVGLQSIALYLGRHAGVGSGSTGRVRTTSTGHIGVLSGANDGIMSNNSGSTCIGSNQPTGVSFYTGGSQTSLNSLCSTNSNSSDMRFIMDHHQYYTTKDGNDTIVQDHSSSASDCYESAFLDIIKRALHDIHSLRFGPDSPFNFNAKLPDTFTNELVYVRAQTNRLSELITMVTTCSKSNYDEMTTSTMSHPSTKSPSNTTTTNPVTEMNTVMSSSKDISNNSTDNDITSNDSNGAVNKKQIPPFMSSSTYSSTLFPSKLPYNDGVDDIHLVSVRDALDPGYFSQRLSQLDPLLCEAVGLARKMIGIEQNSTKAFQQIIQQKVNSLLQTKFIENTQNSQELIIAFNRLCEILGIVMESKLLLANNLFDRQRWLQNFQSELNRLDAIIQRCLRRMCRVTTTGTLISQLNEAGPTYARCLAEIVRRTEFDDMLTQRSVCYLKEETNLRTEECRRRRIFSKHLKNNVLHSLFSPWTNPKAESLGLSNIPGTISMSQDVAEQQLCETSTTTTTTTTTTTITTTSNQKVDSLSHSPHINTTEFTVNRRFALSSLSEPRLNELAKACALNRVQHSRVRSTRLNSLSSPDPQLTKVKEDEMIESDQNKKRSNYNCPIQHQPVLLRPQHTKLSFDANRRASMPFDESDRGELSSLSNWSVDSSSLLGILSNNFYQTHHHNLSTITQSVKITRDDLERLMQSMPTNISNLLRIELNKSFSLFKNTSFLPNSSLINPSGCVSLDQTSNIANSTGFINSDGSSPLSNLKSTIMTTTTTSKTSISTMMTSTQINMPETKSITTSPFSSLENVSTRDFMNVGCQAEFGLIGPILNVGSGRSLNSSLGLSVDDSVRRTTIHTANNIHTGWEELPGSLCSWELCRFPPVAVRSGDRMSISLNTLPRFEHLMTTGTQTEEQLEFSESHNTSYSPVKPMSTEELYLQNSEAHRKNSTTHENDDNVVDYHPQTMQTPTTTTSTIVNQHSSSSSSLPFTIHNDETNEDNIIISSIFTEDNLFTDSALMMTSSFHSTKTTFSNSINSSNDNTTNDNNSNNNNNNNTSSLQMHTPFMSMHNQSRSMSSSNLCDLTNATDICGSESTTTQYDSMIYDDDIKTSRDVLLLPSSSLPEVKLHELIEQQNQITSFTLLDHNCFKCRLKRIHQEYIQLLQESLKLINNSNNNDNNTNCHDDVDHYQLQRNTSETVIDDDNNKSSRITANEVKQSKSSISLDAIQLKCLFNVLESCSLLFLKSKHISCESSHPVCTELTTSISNDTSSNIARPDLSTILRQETIESLIDNDSAAKECVNCVQPSDNTTNDTAVSDQLDFGQSLQYLMETLQLNNNISINPVTTVSISTSTSPLSSQVLPIITSSESILTQTEVIPTLDMATSITTPNNMFTKGSDLESRTSPICEVLTNLTSSLMSTNTNNPLSTISRSTSPILQQQNHSNEQTCNLSLGSSCFTNISSKSTNERFTSFVHSKCVFFRYFFCCFFFEKYSVPQHFLPDDIVIFVPVPGTRPSISSSTLNTSPTTVTSVTTTTNSTASCILSQNYHDVKADGGTTAATTTTTNSSSNNNTNVHDSTTITKSDIWSMNSKIASNLLGAISPSSSLLSSMIVQSSLPFCSSIFMDSSPGGGIVAGSSGTGTTNTTTSVTTTSISDNNTLMNSSSILSTQKNICAVINSSSIHSNSTLANELCTSTFGGNYGTLLTSTTPPTTTSDCSSTSVKTTTTTETSFTTSTSTITYVQWRMLSSDGHVYFLHQDDFKALNIDDHIDYCKPMSSNVQETNSSHHRNVSFKEAFPAHNYFIAARYKSKERCLSKRANNRFNLPRNFIFYRVRARPLLNSDSSNNCVGFGGIPSSPSPTRNLNRQHQNNGSIKNSVICESSPFVLSDTDVNKE</sequence>
<dbReference type="SUPFAM" id="SSF54236">
    <property type="entry name" value="Ubiquitin-like"/>
    <property type="match status" value="1"/>
</dbReference>
<dbReference type="PANTHER" id="PTHR13222">
    <property type="entry name" value="RB1-INDUCIBLE COILED-COIL"/>
    <property type="match status" value="1"/>
</dbReference>
<evidence type="ECO:0000313" key="2">
    <source>
        <dbReference type="Proteomes" id="UP000008854"/>
    </source>
</evidence>
<reference evidence="3" key="2">
    <citation type="submission" date="2019-11" db="UniProtKB">
        <authorList>
            <consortium name="WormBaseParasite"/>
        </authorList>
    </citation>
    <scope>IDENTIFICATION</scope>
    <source>
        <strain evidence="3">Puerto Rican</strain>
    </source>
</reference>
<dbReference type="WBParaSite" id="Smp_334510.1">
    <property type="protein sequence ID" value="Smp_334510.1"/>
    <property type="gene ID" value="Smp_334510"/>
</dbReference>
<dbReference type="GO" id="GO:0061723">
    <property type="term" value="P:glycophagy"/>
    <property type="evidence" value="ECO:0007669"/>
    <property type="project" value="TreeGrafter"/>
</dbReference>
<dbReference type="GO" id="GO:1990316">
    <property type="term" value="C:Atg1/ULK1 kinase complex"/>
    <property type="evidence" value="ECO:0007669"/>
    <property type="project" value="TreeGrafter"/>
</dbReference>
<dbReference type="GO" id="GO:0000422">
    <property type="term" value="P:autophagy of mitochondrion"/>
    <property type="evidence" value="ECO:0007669"/>
    <property type="project" value="TreeGrafter"/>
</dbReference>
<dbReference type="GO" id="GO:0060090">
    <property type="term" value="F:molecular adaptor activity"/>
    <property type="evidence" value="ECO:0007669"/>
    <property type="project" value="TreeGrafter"/>
</dbReference>
<dbReference type="GO" id="GO:0034045">
    <property type="term" value="C:phagophore assembly site membrane"/>
    <property type="evidence" value="ECO:0007669"/>
    <property type="project" value="TreeGrafter"/>
</dbReference>
<reference evidence="2" key="1">
    <citation type="journal article" date="2012" name="PLoS Negl. Trop. Dis.">
        <title>A systematically improved high quality genome and transcriptome of the human blood fluke Schistosoma mansoni.</title>
        <authorList>
            <person name="Protasio A.V."/>
            <person name="Tsai I.J."/>
            <person name="Babbage A."/>
            <person name="Nichol S."/>
            <person name="Hunt M."/>
            <person name="Aslett M.A."/>
            <person name="De Silva N."/>
            <person name="Velarde G.S."/>
            <person name="Anderson T.J."/>
            <person name="Clark R.C."/>
            <person name="Davidson C."/>
            <person name="Dillon G.P."/>
            <person name="Holroyd N.E."/>
            <person name="LoVerde P.T."/>
            <person name="Lloyd C."/>
            <person name="McQuillan J."/>
            <person name="Oliveira G."/>
            <person name="Otto T.D."/>
            <person name="Parker-Manuel S.J."/>
            <person name="Quail M.A."/>
            <person name="Wilson R.A."/>
            <person name="Zerlotini A."/>
            <person name="Dunne D.W."/>
            <person name="Berriman M."/>
        </authorList>
    </citation>
    <scope>NUCLEOTIDE SEQUENCE [LARGE SCALE GENOMIC DNA]</scope>
    <source>
        <strain evidence="2">Puerto Rican</strain>
    </source>
</reference>
<organism evidence="2 3">
    <name type="scientific">Schistosoma mansoni</name>
    <name type="common">Blood fluke</name>
    <dbReference type="NCBI Taxonomy" id="6183"/>
    <lineage>
        <taxon>Eukaryota</taxon>
        <taxon>Metazoa</taxon>
        <taxon>Spiralia</taxon>
        <taxon>Lophotrochozoa</taxon>
        <taxon>Platyhelminthes</taxon>
        <taxon>Trematoda</taxon>
        <taxon>Digenea</taxon>
        <taxon>Strigeidida</taxon>
        <taxon>Schistosomatoidea</taxon>
        <taxon>Schistosomatidae</taxon>
        <taxon>Schistosoma</taxon>
    </lineage>
</organism>
<name>A0A5K4FCP9_SCHMA</name>
<dbReference type="Proteomes" id="UP000008854">
    <property type="component" value="Unassembled WGS sequence"/>
</dbReference>
<dbReference type="GO" id="GO:0034727">
    <property type="term" value="P:piecemeal microautophagy of the nucleus"/>
    <property type="evidence" value="ECO:0007669"/>
    <property type="project" value="TreeGrafter"/>
</dbReference>
<feature type="compositionally biased region" description="Low complexity" evidence="1">
    <location>
        <begin position="1281"/>
        <end position="1304"/>
    </location>
</feature>
<dbReference type="GO" id="GO:0034517">
    <property type="term" value="P:ribophagy"/>
    <property type="evidence" value="ECO:0007669"/>
    <property type="project" value="TreeGrafter"/>
</dbReference>
<dbReference type="GO" id="GO:0019901">
    <property type="term" value="F:protein kinase binding"/>
    <property type="evidence" value="ECO:0007669"/>
    <property type="project" value="TreeGrafter"/>
</dbReference>
<dbReference type="GO" id="GO:0000045">
    <property type="term" value="P:autophagosome assembly"/>
    <property type="evidence" value="ECO:0007669"/>
    <property type="project" value="InterPro"/>
</dbReference>
<dbReference type="AlphaFoldDB" id="A0A5K4FCP9"/>
<keyword evidence="2" id="KW-1185">Reference proteome</keyword>
<proteinExistence type="predicted"/>
<dbReference type="InterPro" id="IPR040040">
    <property type="entry name" value="ATG11"/>
</dbReference>
<feature type="compositionally biased region" description="Low complexity" evidence="1">
    <location>
        <begin position="448"/>
        <end position="490"/>
    </location>
</feature>
<evidence type="ECO:0000256" key="1">
    <source>
        <dbReference type="SAM" id="MobiDB-lite"/>
    </source>
</evidence>
<protein>
    <submittedName>
        <fullName evidence="3">ATG11 domain-containing protein</fullName>
    </submittedName>
</protein>
<evidence type="ECO:0000313" key="3">
    <source>
        <dbReference type="WBParaSite" id="Smp_334510.1"/>
    </source>
</evidence>
<feature type="region of interest" description="Disordered" evidence="1">
    <location>
        <begin position="1281"/>
        <end position="1307"/>
    </location>
</feature>
<dbReference type="GO" id="GO:0061709">
    <property type="term" value="P:reticulophagy"/>
    <property type="evidence" value="ECO:0007669"/>
    <property type="project" value="TreeGrafter"/>
</dbReference>
<accession>A0A5K4FCP9</accession>
<dbReference type="STRING" id="6183.A0A5K4FCP9"/>
<feature type="region of interest" description="Disordered" evidence="1">
    <location>
        <begin position="439"/>
        <end position="499"/>
    </location>
</feature>
<dbReference type="PANTHER" id="PTHR13222:SF1">
    <property type="entry name" value="RB1-INDUCIBLE COILED-COIL PROTEIN 1"/>
    <property type="match status" value="1"/>
</dbReference>